<dbReference type="InterPro" id="IPR012657">
    <property type="entry name" value="23S_rRNA-intervening_sequence"/>
</dbReference>
<dbReference type="Proteomes" id="UP001261624">
    <property type="component" value="Unassembled WGS sequence"/>
</dbReference>
<sequence>MADSFESLECWQRCKELKMFLKENVLSKLPASERYELYSQILRASRSSTANIAEGWGRYHFKDNIKFLVNARGSIAEILDHSIEAES</sequence>
<dbReference type="PANTHER" id="PTHR38471">
    <property type="entry name" value="FOUR HELIX BUNDLE PROTEIN"/>
    <property type="match status" value="1"/>
</dbReference>
<gene>
    <name evidence="1" type="ORF">RM549_08365</name>
</gene>
<organism evidence="1 2">
    <name type="scientific">Autumnicola patrickiae</name>
    <dbReference type="NCBI Taxonomy" id="3075591"/>
    <lineage>
        <taxon>Bacteria</taxon>
        <taxon>Pseudomonadati</taxon>
        <taxon>Bacteroidota</taxon>
        <taxon>Flavobacteriia</taxon>
        <taxon>Flavobacteriales</taxon>
        <taxon>Flavobacteriaceae</taxon>
        <taxon>Autumnicola</taxon>
    </lineage>
</organism>
<dbReference type="EMBL" id="JAVRHM010000008">
    <property type="protein sequence ID" value="MDT0689795.1"/>
    <property type="molecule type" value="Genomic_DNA"/>
</dbReference>
<accession>A0ABU3E1B4</accession>
<proteinExistence type="predicted"/>
<name>A0ABU3E1B4_9FLAO</name>
<dbReference type="Pfam" id="PF05635">
    <property type="entry name" value="23S_rRNA_IVP"/>
    <property type="match status" value="1"/>
</dbReference>
<protein>
    <submittedName>
        <fullName evidence="1">Four helix bundle protein</fullName>
    </submittedName>
</protein>
<dbReference type="NCBIfam" id="TIGR02436">
    <property type="entry name" value="four helix bundle protein"/>
    <property type="match status" value="1"/>
</dbReference>
<evidence type="ECO:0000313" key="2">
    <source>
        <dbReference type="Proteomes" id="UP001261624"/>
    </source>
</evidence>
<dbReference type="InterPro" id="IPR036583">
    <property type="entry name" value="23S_rRNA_IVS_sf"/>
</dbReference>
<reference evidence="1 2" key="1">
    <citation type="submission" date="2023-09" db="EMBL/GenBank/DDBJ databases">
        <authorList>
            <person name="Rey-Velasco X."/>
        </authorList>
    </citation>
    <scope>NUCLEOTIDE SEQUENCE [LARGE SCALE GENOMIC DNA]</scope>
    <source>
        <strain evidence="1 2">F188</strain>
    </source>
</reference>
<dbReference type="PANTHER" id="PTHR38471:SF2">
    <property type="entry name" value="FOUR HELIX BUNDLE PROTEIN"/>
    <property type="match status" value="1"/>
</dbReference>
<dbReference type="RefSeq" id="WP_311683683.1">
    <property type="nucleotide sequence ID" value="NZ_JAVRHM010000008.1"/>
</dbReference>
<dbReference type="SUPFAM" id="SSF158446">
    <property type="entry name" value="IVS-encoded protein-like"/>
    <property type="match status" value="1"/>
</dbReference>
<keyword evidence="2" id="KW-1185">Reference proteome</keyword>
<evidence type="ECO:0000313" key="1">
    <source>
        <dbReference type="EMBL" id="MDT0689795.1"/>
    </source>
</evidence>
<dbReference type="Gene3D" id="1.20.1440.60">
    <property type="entry name" value="23S rRNA-intervening sequence"/>
    <property type="match status" value="1"/>
</dbReference>
<comment type="caution">
    <text evidence="1">The sequence shown here is derived from an EMBL/GenBank/DDBJ whole genome shotgun (WGS) entry which is preliminary data.</text>
</comment>